<dbReference type="Proteomes" id="UP000236592">
    <property type="component" value="Chromosome"/>
</dbReference>
<feature type="transmembrane region" description="Helical" evidence="1">
    <location>
        <begin position="109"/>
        <end position="125"/>
    </location>
</feature>
<keyword evidence="1" id="KW-0812">Transmembrane</keyword>
<dbReference type="AlphaFoldDB" id="A0A2I7SG90"/>
<reference evidence="3" key="1">
    <citation type="submission" date="2018-01" db="EMBL/GenBank/DDBJ databases">
        <title>Complete genome of Tamlana sp. UJ94.</title>
        <authorList>
            <person name="Jung J."/>
            <person name="Chung D."/>
            <person name="Bae S.S."/>
            <person name="Baek K."/>
        </authorList>
    </citation>
    <scope>NUCLEOTIDE SEQUENCE [LARGE SCALE GENOMIC DNA]</scope>
    <source>
        <strain evidence="3">UJ94</strain>
    </source>
</reference>
<feature type="transmembrane region" description="Helical" evidence="1">
    <location>
        <begin position="55"/>
        <end position="74"/>
    </location>
</feature>
<keyword evidence="1" id="KW-0472">Membrane</keyword>
<feature type="transmembrane region" description="Helical" evidence="1">
    <location>
        <begin position="86"/>
        <end position="103"/>
    </location>
</feature>
<gene>
    <name evidence="2" type="ORF">C1A40_05290</name>
</gene>
<name>A0A2I7SG90_9FLAO</name>
<evidence type="ECO:0000313" key="2">
    <source>
        <dbReference type="EMBL" id="AUS04918.1"/>
    </source>
</evidence>
<feature type="transmembrane region" description="Helical" evidence="1">
    <location>
        <begin position="12"/>
        <end position="35"/>
    </location>
</feature>
<dbReference type="EMBL" id="CP025938">
    <property type="protein sequence ID" value="AUS04918.1"/>
    <property type="molecule type" value="Genomic_DNA"/>
</dbReference>
<protein>
    <submittedName>
        <fullName evidence="2">Uncharacterized protein</fullName>
    </submittedName>
</protein>
<evidence type="ECO:0000313" key="3">
    <source>
        <dbReference type="Proteomes" id="UP000236592"/>
    </source>
</evidence>
<keyword evidence="3" id="KW-1185">Reference proteome</keyword>
<accession>A0A2I7SG90</accession>
<organism evidence="2 3">
    <name type="scientific">Pseudotamlana carrageenivorans</name>
    <dbReference type="NCBI Taxonomy" id="2069432"/>
    <lineage>
        <taxon>Bacteria</taxon>
        <taxon>Pseudomonadati</taxon>
        <taxon>Bacteroidota</taxon>
        <taxon>Flavobacteriia</taxon>
        <taxon>Flavobacteriales</taxon>
        <taxon>Flavobacteriaceae</taxon>
        <taxon>Pseudotamlana</taxon>
    </lineage>
</organism>
<evidence type="ECO:0000256" key="1">
    <source>
        <dbReference type="SAM" id="Phobius"/>
    </source>
</evidence>
<dbReference type="KEGG" id="taj:C1A40_05290"/>
<sequence>MNKLKRNIIKVTITIKLLLSLAMLISILSIGYQQVTFQLSGVPEHEDLLKEKEGVVFQLILFLIPIIISLIVDFKALKNNTLQKKWFLVTSILVLSYIIINFLNGHFSGFLIAISLSFGLLFILFRNKHINEAT</sequence>
<proteinExistence type="predicted"/>
<keyword evidence="1" id="KW-1133">Transmembrane helix</keyword>